<dbReference type="CDD" id="cd09279">
    <property type="entry name" value="RNase_HI_like"/>
    <property type="match status" value="1"/>
</dbReference>
<dbReference type="InterPro" id="IPR036397">
    <property type="entry name" value="RNaseH_sf"/>
</dbReference>
<sequence length="244" mass="27363">MLFMDGSSNRHGCGAGLVLQTPTGDQIEYAIRIGFKATNNKAEYEALLVGLRVAIDLGVDFLDVFSDSQLVVNQLQGDYLAKDPRMVAYLDEAVVLGPRHLPSFLLTWSSSGKRASGSHQSDHPKESEGEVRKIKERMESVIPVGIGMPNFRTSNFSEKNNEIKLCLNLDLLDEKREKANLRQIAYKCRVARYYNQRVKHRSFLPGDLVLQKVTLSTKEPSEGKLGPTWEGPYKVMKVSRLGTY</sequence>
<dbReference type="SUPFAM" id="SSF53098">
    <property type="entry name" value="Ribonuclease H-like"/>
    <property type="match status" value="1"/>
</dbReference>
<comment type="caution">
    <text evidence="2">The sequence shown here is derived from an EMBL/GenBank/DDBJ whole genome shotgun (WGS) entry which is preliminary data.</text>
</comment>
<name>A0A7J0GDJ1_9ERIC</name>
<dbReference type="Proteomes" id="UP000585474">
    <property type="component" value="Unassembled WGS sequence"/>
</dbReference>
<dbReference type="InterPro" id="IPR002156">
    <property type="entry name" value="RNaseH_domain"/>
</dbReference>
<dbReference type="InterPro" id="IPR012337">
    <property type="entry name" value="RNaseH-like_sf"/>
</dbReference>
<dbReference type="PROSITE" id="PS50879">
    <property type="entry name" value="RNASE_H_1"/>
    <property type="match status" value="1"/>
</dbReference>
<organism evidence="2 3">
    <name type="scientific">Actinidia rufa</name>
    <dbReference type="NCBI Taxonomy" id="165716"/>
    <lineage>
        <taxon>Eukaryota</taxon>
        <taxon>Viridiplantae</taxon>
        <taxon>Streptophyta</taxon>
        <taxon>Embryophyta</taxon>
        <taxon>Tracheophyta</taxon>
        <taxon>Spermatophyta</taxon>
        <taxon>Magnoliopsida</taxon>
        <taxon>eudicotyledons</taxon>
        <taxon>Gunneridae</taxon>
        <taxon>Pentapetalae</taxon>
        <taxon>asterids</taxon>
        <taxon>Ericales</taxon>
        <taxon>Actinidiaceae</taxon>
        <taxon>Actinidia</taxon>
    </lineage>
</organism>
<dbReference type="PANTHER" id="PTHR48475:SF2">
    <property type="entry name" value="RIBONUCLEASE H"/>
    <property type="match status" value="1"/>
</dbReference>
<evidence type="ECO:0000259" key="1">
    <source>
        <dbReference type="PROSITE" id="PS50879"/>
    </source>
</evidence>
<dbReference type="AlphaFoldDB" id="A0A7J0GDJ1"/>
<dbReference type="EMBL" id="BJWL01000020">
    <property type="protein sequence ID" value="GFZ08896.1"/>
    <property type="molecule type" value="Genomic_DNA"/>
</dbReference>
<protein>
    <recommendedName>
        <fullName evidence="1">RNase H type-1 domain-containing protein</fullName>
    </recommendedName>
</protein>
<accession>A0A7J0GDJ1</accession>
<proteinExistence type="predicted"/>
<dbReference type="GO" id="GO:0003676">
    <property type="term" value="F:nucleic acid binding"/>
    <property type="evidence" value="ECO:0007669"/>
    <property type="project" value="InterPro"/>
</dbReference>
<dbReference type="OrthoDB" id="1740909at2759"/>
<keyword evidence="3" id="KW-1185">Reference proteome</keyword>
<dbReference type="Gene3D" id="3.30.420.10">
    <property type="entry name" value="Ribonuclease H-like superfamily/Ribonuclease H"/>
    <property type="match status" value="1"/>
</dbReference>
<dbReference type="GO" id="GO:0004523">
    <property type="term" value="F:RNA-DNA hybrid ribonuclease activity"/>
    <property type="evidence" value="ECO:0007669"/>
    <property type="project" value="InterPro"/>
</dbReference>
<evidence type="ECO:0000313" key="2">
    <source>
        <dbReference type="EMBL" id="GFZ08896.1"/>
    </source>
</evidence>
<evidence type="ECO:0000313" key="3">
    <source>
        <dbReference type="Proteomes" id="UP000585474"/>
    </source>
</evidence>
<gene>
    <name evidence="2" type="ORF">Acr_20g0007040</name>
</gene>
<dbReference type="PANTHER" id="PTHR48475">
    <property type="entry name" value="RIBONUCLEASE H"/>
    <property type="match status" value="1"/>
</dbReference>
<reference evidence="2 3" key="1">
    <citation type="submission" date="2019-07" db="EMBL/GenBank/DDBJ databases">
        <title>De Novo Assembly of kiwifruit Actinidia rufa.</title>
        <authorList>
            <person name="Sugita-Konishi S."/>
            <person name="Sato K."/>
            <person name="Mori E."/>
            <person name="Abe Y."/>
            <person name="Kisaki G."/>
            <person name="Hamano K."/>
            <person name="Suezawa K."/>
            <person name="Otani M."/>
            <person name="Fukuda T."/>
            <person name="Manabe T."/>
            <person name="Gomi K."/>
            <person name="Tabuchi M."/>
            <person name="Akimitsu K."/>
            <person name="Kataoka I."/>
        </authorList>
    </citation>
    <scope>NUCLEOTIDE SEQUENCE [LARGE SCALE GENOMIC DNA]</scope>
    <source>
        <strain evidence="3">cv. Fuchu</strain>
    </source>
</reference>
<dbReference type="Pfam" id="PF13456">
    <property type="entry name" value="RVT_3"/>
    <property type="match status" value="1"/>
</dbReference>
<feature type="domain" description="RNase H type-1" evidence="1">
    <location>
        <begin position="1"/>
        <end position="130"/>
    </location>
</feature>